<dbReference type="Proteomes" id="UP000324897">
    <property type="component" value="Chromosome 2"/>
</dbReference>
<comment type="caution">
    <text evidence="1">The sequence shown here is derived from an EMBL/GenBank/DDBJ whole genome shotgun (WGS) entry which is preliminary data.</text>
</comment>
<accession>A0A5J9US54</accession>
<protein>
    <submittedName>
        <fullName evidence="1">Uncharacterized protein</fullName>
    </submittedName>
</protein>
<sequence length="115" mass="12888">MEDFLHCRAWGEAKLLASVDPSRWLLQHGKAGLSCCCTVALNSGHLKDTARGEENQHLKGVKKVYYAPTEMSEHLKIATVECAEVDERILQILKFFITIDIEATVRFTPAKSEKA</sequence>
<keyword evidence="2" id="KW-1185">Reference proteome</keyword>
<proteinExistence type="predicted"/>
<gene>
    <name evidence="1" type="ORF">EJB05_28908</name>
</gene>
<name>A0A5J9US54_9POAL</name>
<evidence type="ECO:0000313" key="1">
    <source>
        <dbReference type="EMBL" id="TVU26365.1"/>
    </source>
</evidence>
<organism evidence="1 2">
    <name type="scientific">Eragrostis curvula</name>
    <name type="common">weeping love grass</name>
    <dbReference type="NCBI Taxonomy" id="38414"/>
    <lineage>
        <taxon>Eukaryota</taxon>
        <taxon>Viridiplantae</taxon>
        <taxon>Streptophyta</taxon>
        <taxon>Embryophyta</taxon>
        <taxon>Tracheophyta</taxon>
        <taxon>Spermatophyta</taxon>
        <taxon>Magnoliopsida</taxon>
        <taxon>Liliopsida</taxon>
        <taxon>Poales</taxon>
        <taxon>Poaceae</taxon>
        <taxon>PACMAD clade</taxon>
        <taxon>Chloridoideae</taxon>
        <taxon>Eragrostideae</taxon>
        <taxon>Eragrostidinae</taxon>
        <taxon>Eragrostis</taxon>
    </lineage>
</organism>
<dbReference type="Gramene" id="TVU26365">
    <property type="protein sequence ID" value="TVU26365"/>
    <property type="gene ID" value="EJB05_28908"/>
</dbReference>
<dbReference type="AlphaFoldDB" id="A0A5J9US54"/>
<reference evidence="1 2" key="1">
    <citation type="journal article" date="2019" name="Sci. Rep.">
        <title>A high-quality genome of Eragrostis curvula grass provides insights into Poaceae evolution and supports new strategies to enhance forage quality.</title>
        <authorList>
            <person name="Carballo J."/>
            <person name="Santos B.A.C.M."/>
            <person name="Zappacosta D."/>
            <person name="Garbus I."/>
            <person name="Selva J.P."/>
            <person name="Gallo C.A."/>
            <person name="Diaz A."/>
            <person name="Albertini E."/>
            <person name="Caccamo M."/>
            <person name="Echenique V."/>
        </authorList>
    </citation>
    <scope>NUCLEOTIDE SEQUENCE [LARGE SCALE GENOMIC DNA]</scope>
    <source>
        <strain evidence="2">cv. Victoria</strain>
        <tissue evidence="1">Leaf</tissue>
    </source>
</reference>
<evidence type="ECO:0000313" key="2">
    <source>
        <dbReference type="Proteomes" id="UP000324897"/>
    </source>
</evidence>
<dbReference type="EMBL" id="RWGY01000013">
    <property type="protein sequence ID" value="TVU26365.1"/>
    <property type="molecule type" value="Genomic_DNA"/>
</dbReference>